<evidence type="ECO:0000313" key="1">
    <source>
        <dbReference type="EMBL" id="ACR12387.1"/>
    </source>
</evidence>
<evidence type="ECO:0008006" key="3">
    <source>
        <dbReference type="Google" id="ProtNLM"/>
    </source>
</evidence>
<dbReference type="KEGG" id="ttu:TERTU_2228"/>
<dbReference type="STRING" id="377629.TERTU_2228"/>
<organism evidence="1 2">
    <name type="scientific">Teredinibacter turnerae (strain ATCC 39867 / T7901)</name>
    <dbReference type="NCBI Taxonomy" id="377629"/>
    <lineage>
        <taxon>Bacteria</taxon>
        <taxon>Pseudomonadati</taxon>
        <taxon>Pseudomonadota</taxon>
        <taxon>Gammaproteobacteria</taxon>
        <taxon>Cellvibrionales</taxon>
        <taxon>Cellvibrionaceae</taxon>
        <taxon>Teredinibacter</taxon>
    </lineage>
</organism>
<gene>
    <name evidence="1" type="ordered locus">TERTU_2228</name>
</gene>
<dbReference type="HOGENOM" id="CLU_006486_0_0_6"/>
<dbReference type="Proteomes" id="UP000009080">
    <property type="component" value="Chromosome"/>
</dbReference>
<dbReference type="eggNOG" id="COG3299">
    <property type="taxonomic scope" value="Bacteria"/>
</dbReference>
<dbReference type="EMBL" id="CP001614">
    <property type="protein sequence ID" value="ACR12387.1"/>
    <property type="molecule type" value="Genomic_DNA"/>
</dbReference>
<name>C5BJK4_TERTT</name>
<reference evidence="1 2" key="1">
    <citation type="journal article" date="2009" name="PLoS ONE">
        <title>The complete genome of Teredinibacter turnerae T7901: an intracellular endosymbiont of marine wood-boring bivalves (shipworms).</title>
        <authorList>
            <person name="Yang J.C."/>
            <person name="Madupu R."/>
            <person name="Durkin A.S."/>
            <person name="Ekborg N.A."/>
            <person name="Pedamallu C.S."/>
            <person name="Hostetler J.B."/>
            <person name="Radune D."/>
            <person name="Toms B.S."/>
            <person name="Henrissat B."/>
            <person name="Coutinho P.M."/>
            <person name="Schwarz S."/>
            <person name="Field L."/>
            <person name="Trindade-Silva A.E."/>
            <person name="Soares C.A.G."/>
            <person name="Elshahawi S."/>
            <person name="Hanora A."/>
            <person name="Schmidt E.W."/>
            <person name="Haygood M.G."/>
            <person name="Posfai J."/>
            <person name="Benner J."/>
            <person name="Madinger C."/>
            <person name="Nove J."/>
            <person name="Anton B."/>
            <person name="Chaudhary K."/>
            <person name="Foster J."/>
            <person name="Holman A."/>
            <person name="Kumar S."/>
            <person name="Lessard P.A."/>
            <person name="Luyten Y.A."/>
            <person name="Slatko B."/>
            <person name="Wood N."/>
            <person name="Wu B."/>
            <person name="Teplitski M."/>
            <person name="Mougous J.D."/>
            <person name="Ward N."/>
            <person name="Eisen J.A."/>
            <person name="Badger J.H."/>
            <person name="Distel D.L."/>
        </authorList>
    </citation>
    <scope>NUCLEOTIDE SEQUENCE [LARGE SCALE GENOMIC DNA]</scope>
    <source>
        <strain evidence="2">ATCC 39867 / T7901</strain>
    </source>
</reference>
<accession>C5BJK4</accession>
<proteinExistence type="predicted"/>
<dbReference type="OrthoDB" id="9762853at2"/>
<dbReference type="RefSeq" id="WP_015818499.1">
    <property type="nucleotide sequence ID" value="NC_012997.1"/>
</dbReference>
<sequence>MSDTYFTKLNRQHGSQQQTRLPSVLAEEYLQIDDRSLADLIRALASYASEIRFFNLKNEPEGTWQSLFSESEVMVIADAAEIDIRTLKQEFDTKLKQSLTDGLNYGLQAIAAVGRWLGASERFAYMESRQAALAVREYSQEMLGDIGGAYLKVAVSEKFENAQELKGALRNILSTDKLKIQYRTQSYRDKEDILRNCFDKVLRVREYTAEHCAKLLPSLLSQGDHNPSVSLLLSFLQTYQYTQQKTNNLPLRLLRFYYLTLLQNAPRGGHAERVFLHCNASPGINRIVPKGTLFDAGKTPDFKSVVYQAETSMLLTGAKLSALGTVFLQRHPRIFPENTTRAVTGVLQHQSFPNPDGGIEPVSLLGNALESRAGREDSDAEFGLYIASKNLELAQGTRNICLQFSLQDRAFHRFIAVVEGDTSLPKSDTFSCLPPPLQARADAILFALSSSLKCEAFFVKELINLLGESESESESESERGDAKQLQKYLPEKSKLTIADMKPRFDGLVAEAPLHTFFDSCLVCLYLLTESVPLMGFLHREITNRRIFFTGYLGHSDIAFMKAKLIWLLDHPAKDTAVATAEQWQLMLRTMYADVALSERGLLHYYLNNAFVVRLSTAEGWFTVQNYRVKRGEGRGSLVVMLSLDSSAPAVQRFGKDSNLSKDALLASLQQPMLYLGINNAATVFPYSFVRSVAVQDCVLRVSVKGYTDLVLRNVYGKVDNSQAFQAFSAQPATNDFLRIGGYEYARKHLTRLQLHIEWKNLPTCYGGFAEYYRAYGDGYENSNYWVVVQMQMAGVLLPQNESKVHLAPLFEFNPTTGKLSKYTAISLPINFSYRPLPAAVNKSDFGKQYSHKTALQTGYVNLKLKSKAKLFGHAEYSTVLSDTIIHNTRKRRKLTLPSPPYTPEISRVLVDYESCEKVQFIGSFSELTDEAFTGNSLAFYKTPLGYERSYTLMDEGAYPLFPEWSKDGNLYIGFDIDEQADALSLYFKLDASTTSGSKSEGSILEWFVYTSYGWLELSTANILSDSTNGLTRSGIVYLRLPAQRCRHPGFFNGNCYWLRVSSSGNLQDFGELLALQFDVIPLVSTNPELTLHSCPQQGLPEGYSSTWQATPALPSVSRLMQCEPAIAQKQRETQHAADARINELLRHRNRAITPWDYERLVLERFAEVQRVKCLPACRVGEIQPVPGHIAIIVCPAYNNLNSDERQAFYINKVLLAEIQRYLQSLSSPHVVIDVCNPVYEKVRVRCKAAFVDPIGVGLNIKRLNNDLFDYLSPGSSSSQKIDLGWKIGAQDVERFIRERDYVRSVTSISLLKIGEISDRKGVYYLSETAHSNPNKAASHLHASYPWSLPLPFSEHDIAILKTPGAPEFAKPVGVSAMQIGSTFVIGERSRNV</sequence>
<evidence type="ECO:0000313" key="2">
    <source>
        <dbReference type="Proteomes" id="UP000009080"/>
    </source>
</evidence>
<protein>
    <recommendedName>
        <fullName evidence="3">Baseplate protein J-like domain-containing protein</fullName>
    </recommendedName>
</protein>
<keyword evidence="2" id="KW-1185">Reference proteome</keyword>